<sequence>MVNVTDSEINYGVSSLQFTGPANTSDLNLALTTHEGTKRCMFFDTEVVAPGWIIDSGAYDWGQRVV</sequence>
<evidence type="ECO:0000313" key="2">
    <source>
        <dbReference type="Proteomes" id="UP001472677"/>
    </source>
</evidence>
<proteinExistence type="predicted"/>
<organism evidence="1 2">
    <name type="scientific">Hibiscus sabdariffa</name>
    <name type="common">roselle</name>
    <dbReference type="NCBI Taxonomy" id="183260"/>
    <lineage>
        <taxon>Eukaryota</taxon>
        <taxon>Viridiplantae</taxon>
        <taxon>Streptophyta</taxon>
        <taxon>Embryophyta</taxon>
        <taxon>Tracheophyta</taxon>
        <taxon>Spermatophyta</taxon>
        <taxon>Magnoliopsida</taxon>
        <taxon>eudicotyledons</taxon>
        <taxon>Gunneridae</taxon>
        <taxon>Pentapetalae</taxon>
        <taxon>rosids</taxon>
        <taxon>malvids</taxon>
        <taxon>Malvales</taxon>
        <taxon>Malvaceae</taxon>
        <taxon>Malvoideae</taxon>
        <taxon>Hibiscus</taxon>
    </lineage>
</organism>
<dbReference type="EMBL" id="JBBPBM010000008">
    <property type="protein sequence ID" value="KAK8572897.1"/>
    <property type="molecule type" value="Genomic_DNA"/>
</dbReference>
<gene>
    <name evidence="1" type="ORF">V6N12_028937</name>
</gene>
<comment type="caution">
    <text evidence="1">The sequence shown here is derived from an EMBL/GenBank/DDBJ whole genome shotgun (WGS) entry which is preliminary data.</text>
</comment>
<name>A0ABR2F7A6_9ROSI</name>
<protein>
    <submittedName>
        <fullName evidence="1">Uncharacterized protein</fullName>
    </submittedName>
</protein>
<accession>A0ABR2F7A6</accession>
<dbReference type="Proteomes" id="UP001472677">
    <property type="component" value="Unassembled WGS sequence"/>
</dbReference>
<reference evidence="1 2" key="1">
    <citation type="journal article" date="2024" name="G3 (Bethesda)">
        <title>Genome assembly of Hibiscus sabdariffa L. provides insights into metabolisms of medicinal natural products.</title>
        <authorList>
            <person name="Kim T."/>
        </authorList>
    </citation>
    <scope>NUCLEOTIDE SEQUENCE [LARGE SCALE GENOMIC DNA]</scope>
    <source>
        <strain evidence="1">TK-2024</strain>
        <tissue evidence="1">Old leaves</tissue>
    </source>
</reference>
<keyword evidence="2" id="KW-1185">Reference proteome</keyword>
<evidence type="ECO:0000313" key="1">
    <source>
        <dbReference type="EMBL" id="KAK8572897.1"/>
    </source>
</evidence>